<dbReference type="InterPro" id="IPR040920">
    <property type="entry name" value="Arabino_trans_N"/>
</dbReference>
<reference evidence="15" key="1">
    <citation type="submission" date="2020-07" db="EMBL/GenBank/DDBJ databases">
        <authorList>
            <person name="Pettersson B.M.F."/>
            <person name="Behra P.R.K."/>
            <person name="Ramesh M."/>
            <person name="Das S."/>
            <person name="Dasgupta S."/>
            <person name="Kirsebom L.A."/>
        </authorList>
    </citation>
    <scope>NUCLEOTIDE SEQUENCE</scope>
    <source>
        <strain evidence="15">DSM 44615</strain>
    </source>
</reference>
<dbReference type="InterPro" id="IPR027451">
    <property type="entry name" value="EmbABC_dom1"/>
</dbReference>
<sequence>MPSKLRLRRPVSAWLLLGVSAVGLTAALALPFAPVHAERTVLTWPAPGAAVMSSTAQVLPYRPTEMSASVPCAAVAAARARPERTTVLATAPDAEGLVLYTDNGVLRMLPGDRVIDLPDGDPGCALTVRAAHSEIEIGGDAAPQTVLDAPVPKVLAFRTALSPDDAVGMTMTVRVDDPFATRPSVAKVALVVVALLAAAIVLVLLHSLSPSQPSWPRPPPPSSRWHLMAIDAAVVAVLCGWAVIGPLAVDDGWATTIARNVADTGSPGNYYRWWNAAESPFAFSQQLLAPLTQVSLAPLWLRLPSTVLAVATWFVFSRGLLGVALPAVASSVWVRVLAATALLAAWLPFNLGTRPEGYVALGLVVVLTLLWRSRAPATLGWASLTAALVLPVSPSAVMVVAPAALFAPRIVRIVGGAGPSRTLIAGTVAALCCLVAVAFVVVFADETWEGVRTATRWHTEFGPSLPWYRETERYAYLLGDSQQGSAAKRIPVLLSLALVPTVVALAVRRRPGATARSALRMAGVLVLALALLAFAPSKWSYHLGAAAGLFAALLTVGVVALARFTRSRITLADRVTAVIGALIVACAATLCFSGSNAWWLPVLYDVPWADGPIRPLGVPLSAWWLWPAGAVVAALVAVASSRRDALLVVPGLVAGTAAAVSVTLLLASFTVAPVRRPQGSLALVNIDRLTAGPYCGLADDIEVLADGPPLLSAGPATEETGFVPLGGFDPDAPPPDAPGTGMSTHLWGSRGAAAGTGRLISPWFVLPPGASVAVSVNGRGHGASAVRLEFGRAGTDAVTPVGPAVAPEDTTSGEDNSLHPAWRSVGLDAAGIPPGADRMRVLAVDDAADRDGWLAVTGPRTRSTLPLNDFLADRGPVLISWPQGFLFPCLPDIARVSAGVAQVPRVVIASPGPWFTEPTDQSLGGSFAALVPYSRFYEVPSRVVGRPDAAWGAVLLSADPTPHDTYRRETATVTRWGHRVSP</sequence>
<evidence type="ECO:0000256" key="2">
    <source>
        <dbReference type="ARBA" id="ARBA00004651"/>
    </source>
</evidence>
<feature type="transmembrane region" description="Helical" evidence="11">
    <location>
        <begin position="646"/>
        <end position="669"/>
    </location>
</feature>
<feature type="transmembrane region" description="Helical" evidence="11">
    <location>
        <begin position="307"/>
        <end position="326"/>
    </location>
</feature>
<dbReference type="Gene3D" id="2.60.120.610">
    <property type="entry name" value="arabinofuranosyltransferase like domain"/>
    <property type="match status" value="1"/>
</dbReference>
<feature type="transmembrane region" description="Helical" evidence="11">
    <location>
        <begin position="576"/>
        <end position="600"/>
    </location>
</feature>
<accession>A0A9X2YKH1</accession>
<evidence type="ECO:0000313" key="16">
    <source>
        <dbReference type="Proteomes" id="UP001140293"/>
    </source>
</evidence>
<evidence type="ECO:0000256" key="11">
    <source>
        <dbReference type="SAM" id="Phobius"/>
    </source>
</evidence>
<keyword evidence="6" id="KW-0808">Transferase</keyword>
<evidence type="ECO:0000259" key="14">
    <source>
        <dbReference type="Pfam" id="PF17689"/>
    </source>
</evidence>
<evidence type="ECO:0000256" key="3">
    <source>
        <dbReference type="ARBA" id="ARBA00008195"/>
    </source>
</evidence>
<feature type="transmembrane region" description="Helical" evidence="11">
    <location>
        <begin position="185"/>
        <end position="205"/>
    </location>
</feature>
<keyword evidence="9 11" id="KW-0472">Membrane</keyword>
<comment type="caution">
    <text evidence="15">The sequence shown here is derived from an EMBL/GenBank/DDBJ whole genome shotgun (WGS) entry which is preliminary data.</text>
</comment>
<feature type="transmembrane region" description="Helical" evidence="11">
    <location>
        <begin position="423"/>
        <end position="444"/>
    </location>
</feature>
<evidence type="ECO:0000256" key="1">
    <source>
        <dbReference type="ARBA" id="ARBA00003001"/>
    </source>
</evidence>
<evidence type="ECO:0000256" key="5">
    <source>
        <dbReference type="ARBA" id="ARBA00022676"/>
    </source>
</evidence>
<feature type="transmembrane region" description="Helical" evidence="11">
    <location>
        <begin position="381"/>
        <end position="411"/>
    </location>
</feature>
<dbReference type="Pfam" id="PF17689">
    <property type="entry name" value="Arabino_trans_N"/>
    <property type="match status" value="1"/>
</dbReference>
<dbReference type="Gene3D" id="2.60.120.940">
    <property type="entry name" value="EmbC, C-terminal domain, subdomain 2"/>
    <property type="match status" value="1"/>
</dbReference>
<evidence type="ECO:0000313" key="15">
    <source>
        <dbReference type="EMBL" id="MCV7168941.1"/>
    </source>
</evidence>
<keyword evidence="8 11" id="KW-1133">Transmembrane helix</keyword>
<reference evidence="15" key="2">
    <citation type="journal article" date="2022" name="BMC Genomics">
        <title>Comparative genome analysis of mycobacteria focusing on tRNA and non-coding RNA.</title>
        <authorList>
            <person name="Behra P.R.K."/>
            <person name="Pettersson B.M.F."/>
            <person name="Ramesh M."/>
            <person name="Das S."/>
            <person name="Dasgupta S."/>
            <person name="Kirsebom L.A."/>
        </authorList>
    </citation>
    <scope>NUCLEOTIDE SEQUENCE</scope>
    <source>
        <strain evidence="15">DSM 44615</strain>
    </source>
</reference>
<dbReference type="Gene3D" id="3.40.190.160">
    <property type="match status" value="1"/>
</dbReference>
<keyword evidence="7 11" id="KW-0812">Transmembrane</keyword>
<feature type="domain" description="Arabinosyltransferase C-terminal" evidence="13">
    <location>
        <begin position="748"/>
        <end position="977"/>
    </location>
</feature>
<keyword evidence="10" id="KW-0961">Cell wall biogenesis/degradation</keyword>
<gene>
    <name evidence="15" type="ORF">H7I41_03270</name>
</gene>
<evidence type="ECO:0000259" key="12">
    <source>
        <dbReference type="Pfam" id="PF04602"/>
    </source>
</evidence>
<evidence type="ECO:0000256" key="9">
    <source>
        <dbReference type="ARBA" id="ARBA00023136"/>
    </source>
</evidence>
<dbReference type="AlphaFoldDB" id="A0A9X2YKH1"/>
<dbReference type="InterPro" id="IPR007680">
    <property type="entry name" value="Arabino_trans_central"/>
</dbReference>
<evidence type="ECO:0000256" key="4">
    <source>
        <dbReference type="ARBA" id="ARBA00022475"/>
    </source>
</evidence>
<dbReference type="Pfam" id="PF14896">
    <property type="entry name" value="Arabino_trans_C"/>
    <property type="match status" value="1"/>
</dbReference>
<feature type="transmembrane region" description="Helical" evidence="11">
    <location>
        <begin position="225"/>
        <end position="244"/>
    </location>
</feature>
<dbReference type="Pfam" id="PF04602">
    <property type="entry name" value="Arabinose_trans"/>
    <property type="match status" value="1"/>
</dbReference>
<dbReference type="InterPro" id="IPR032731">
    <property type="entry name" value="Arabino_trans_C"/>
</dbReference>
<protein>
    <submittedName>
        <fullName evidence="15">Arabinosyltransferase domain-containing protein</fullName>
    </submittedName>
</protein>
<comment type="function">
    <text evidence="1">Arabinosyl transferase responsible for the polymerization of arabinose into the arabinan of arabinogalactan.</text>
</comment>
<dbReference type="RefSeq" id="WP_264011130.1">
    <property type="nucleotide sequence ID" value="NZ_JACKSJ010000024.1"/>
</dbReference>
<evidence type="ECO:0000256" key="6">
    <source>
        <dbReference type="ARBA" id="ARBA00022679"/>
    </source>
</evidence>
<dbReference type="GO" id="GO:0005886">
    <property type="term" value="C:plasma membrane"/>
    <property type="evidence" value="ECO:0007669"/>
    <property type="project" value="UniProtKB-SubCell"/>
</dbReference>
<organism evidence="15 16">
    <name type="scientific">[Mycobacterium] manitobense</name>
    <dbReference type="NCBI Taxonomy" id="190147"/>
    <lineage>
        <taxon>Bacteria</taxon>
        <taxon>Bacillati</taxon>
        <taxon>Actinomycetota</taxon>
        <taxon>Actinomycetes</taxon>
        <taxon>Mycobacteriales</taxon>
        <taxon>Mycobacteriaceae</taxon>
        <taxon>Mycolicibacterium</taxon>
    </lineage>
</organism>
<keyword evidence="4" id="KW-1003">Cell membrane</keyword>
<proteinExistence type="inferred from homology"/>
<dbReference type="EMBL" id="JACKSJ010000024">
    <property type="protein sequence ID" value="MCV7168941.1"/>
    <property type="molecule type" value="Genomic_DNA"/>
</dbReference>
<dbReference type="GO" id="GO:0071555">
    <property type="term" value="P:cell wall organization"/>
    <property type="evidence" value="ECO:0007669"/>
    <property type="project" value="UniProtKB-KW"/>
</dbReference>
<comment type="subcellular location">
    <subcellularLocation>
        <location evidence="2">Cell membrane</location>
        <topology evidence="2">Multi-pass membrane protein</topology>
    </subcellularLocation>
</comment>
<feature type="transmembrane region" description="Helical" evidence="11">
    <location>
        <begin position="358"/>
        <end position="375"/>
    </location>
</feature>
<evidence type="ECO:0000256" key="10">
    <source>
        <dbReference type="ARBA" id="ARBA00023316"/>
    </source>
</evidence>
<feature type="transmembrane region" description="Helical" evidence="11">
    <location>
        <begin position="620"/>
        <end position="639"/>
    </location>
</feature>
<feature type="domain" description="Arabinosyltransferas concanavalin like" evidence="14">
    <location>
        <begin position="38"/>
        <end position="176"/>
    </location>
</feature>
<dbReference type="Proteomes" id="UP001140293">
    <property type="component" value="Unassembled WGS sequence"/>
</dbReference>
<evidence type="ECO:0000259" key="13">
    <source>
        <dbReference type="Pfam" id="PF14896"/>
    </source>
</evidence>
<dbReference type="GO" id="GO:0052636">
    <property type="term" value="F:arabinosyltransferase activity"/>
    <property type="evidence" value="ECO:0007669"/>
    <property type="project" value="InterPro"/>
</dbReference>
<evidence type="ECO:0000256" key="8">
    <source>
        <dbReference type="ARBA" id="ARBA00022989"/>
    </source>
</evidence>
<feature type="domain" description="Arabinofuranosyltransferase central" evidence="12">
    <location>
        <begin position="183"/>
        <end position="638"/>
    </location>
</feature>
<keyword evidence="16" id="KW-1185">Reference proteome</keyword>
<name>A0A9X2YKH1_9MYCO</name>
<keyword evidence="5" id="KW-0328">Glycosyltransferase</keyword>
<dbReference type="InterPro" id="IPR042486">
    <property type="entry name" value="Arabino_trans_C_2"/>
</dbReference>
<dbReference type="GO" id="GO:0071766">
    <property type="term" value="P:Actinobacterium-type cell wall biogenesis"/>
    <property type="evidence" value="ECO:0007669"/>
    <property type="project" value="InterPro"/>
</dbReference>
<comment type="similarity">
    <text evidence="3">Belongs to the emb family.</text>
</comment>
<evidence type="ECO:0000256" key="7">
    <source>
        <dbReference type="ARBA" id="ARBA00022692"/>
    </source>
</evidence>
<feature type="transmembrane region" description="Helical" evidence="11">
    <location>
        <begin position="519"/>
        <end position="535"/>
    </location>
</feature>
<feature type="transmembrane region" description="Helical" evidence="11">
    <location>
        <begin position="541"/>
        <end position="564"/>
    </location>
</feature>